<accession>A0A2N7QFJ6</accession>
<dbReference type="EMBL" id="PNJD01000146">
    <property type="protein sequence ID" value="PMP97665.1"/>
    <property type="molecule type" value="Genomic_DNA"/>
</dbReference>
<evidence type="ECO:0000313" key="1">
    <source>
        <dbReference type="EMBL" id="PMP97665.1"/>
    </source>
</evidence>
<name>A0A2N7QFJ6_9BACT</name>
<organism evidence="1 2">
    <name type="scientific">Thermodesulfobacterium geofontis</name>
    <dbReference type="NCBI Taxonomy" id="1295609"/>
    <lineage>
        <taxon>Bacteria</taxon>
        <taxon>Pseudomonadati</taxon>
        <taxon>Thermodesulfobacteriota</taxon>
        <taxon>Thermodesulfobacteria</taxon>
        <taxon>Thermodesulfobacteriales</taxon>
        <taxon>Thermodesulfobacteriaceae</taxon>
        <taxon>Thermodesulfobacterium</taxon>
    </lineage>
</organism>
<reference evidence="1 2" key="1">
    <citation type="submission" date="2018-01" db="EMBL/GenBank/DDBJ databases">
        <title>Metagenomic assembled genomes from two thermal pools in the Uzon Caldera, Kamchatka, Russia.</title>
        <authorList>
            <person name="Wilkins L."/>
            <person name="Ettinger C."/>
        </authorList>
    </citation>
    <scope>NUCLEOTIDE SEQUENCE [LARGE SCALE GENOMIC DNA]</scope>
    <source>
        <strain evidence="1">ARK-04</strain>
    </source>
</reference>
<dbReference type="AlphaFoldDB" id="A0A2N7QFJ6"/>
<protein>
    <submittedName>
        <fullName evidence="1">Uncharacterized protein</fullName>
    </submittedName>
</protein>
<sequence length="86" mass="9906">MLVNFQVLEKYFPNISRKLVGRQAIVSSGGRVGFILSEEELEEHKEKLNELFKTQEDLMFGKTIDDSIYILKGEGIYLIEVQVIEV</sequence>
<comment type="caution">
    <text evidence="1">The sequence shown here is derived from an EMBL/GenBank/DDBJ whole genome shotgun (WGS) entry which is preliminary data.</text>
</comment>
<evidence type="ECO:0000313" key="2">
    <source>
        <dbReference type="Proteomes" id="UP000235619"/>
    </source>
</evidence>
<proteinExistence type="predicted"/>
<dbReference type="Proteomes" id="UP000235619">
    <property type="component" value="Unassembled WGS sequence"/>
</dbReference>
<gene>
    <name evidence="1" type="ORF">C0169_02400</name>
</gene>